<reference evidence="1" key="1">
    <citation type="submission" date="2014-11" db="EMBL/GenBank/DDBJ databases">
        <authorList>
            <person name="Amaro Gonzalez C."/>
        </authorList>
    </citation>
    <scope>NUCLEOTIDE SEQUENCE</scope>
</reference>
<reference evidence="1" key="2">
    <citation type="journal article" date="2015" name="Fish Shellfish Immunol.">
        <title>Early steps in the European eel (Anguilla anguilla)-Vibrio vulnificus interaction in the gills: Role of the RtxA13 toxin.</title>
        <authorList>
            <person name="Callol A."/>
            <person name="Pajuelo D."/>
            <person name="Ebbesson L."/>
            <person name="Teles M."/>
            <person name="MacKenzie S."/>
            <person name="Amaro C."/>
        </authorList>
    </citation>
    <scope>NUCLEOTIDE SEQUENCE</scope>
</reference>
<protein>
    <submittedName>
        <fullName evidence="1">Uncharacterized protein</fullName>
    </submittedName>
</protein>
<dbReference type="EMBL" id="GBXM01028107">
    <property type="protein sequence ID" value="JAH80470.1"/>
    <property type="molecule type" value="Transcribed_RNA"/>
</dbReference>
<dbReference type="AlphaFoldDB" id="A0A0E9VT08"/>
<sequence>MNYPCTIECTAERGTEATPVLVQRG</sequence>
<accession>A0A0E9VT08</accession>
<organism evidence="1">
    <name type="scientific">Anguilla anguilla</name>
    <name type="common">European freshwater eel</name>
    <name type="synonym">Muraena anguilla</name>
    <dbReference type="NCBI Taxonomy" id="7936"/>
    <lineage>
        <taxon>Eukaryota</taxon>
        <taxon>Metazoa</taxon>
        <taxon>Chordata</taxon>
        <taxon>Craniata</taxon>
        <taxon>Vertebrata</taxon>
        <taxon>Euteleostomi</taxon>
        <taxon>Actinopterygii</taxon>
        <taxon>Neopterygii</taxon>
        <taxon>Teleostei</taxon>
        <taxon>Anguilliformes</taxon>
        <taxon>Anguillidae</taxon>
        <taxon>Anguilla</taxon>
    </lineage>
</organism>
<name>A0A0E9VT08_ANGAN</name>
<proteinExistence type="predicted"/>
<evidence type="ECO:0000313" key="1">
    <source>
        <dbReference type="EMBL" id="JAH80470.1"/>
    </source>
</evidence>